<accession>A0AA38CNX6</accession>
<evidence type="ECO:0000313" key="4">
    <source>
        <dbReference type="Proteomes" id="UP000824469"/>
    </source>
</evidence>
<dbReference type="GO" id="GO:0006672">
    <property type="term" value="P:ceramide metabolic process"/>
    <property type="evidence" value="ECO:0007669"/>
    <property type="project" value="TreeGrafter"/>
</dbReference>
<proteinExistence type="predicted"/>
<reference evidence="3 4" key="1">
    <citation type="journal article" date="2021" name="Nat. Plants">
        <title>The Taxus genome provides insights into paclitaxel biosynthesis.</title>
        <authorList>
            <person name="Xiong X."/>
            <person name="Gou J."/>
            <person name="Liao Q."/>
            <person name="Li Y."/>
            <person name="Zhou Q."/>
            <person name="Bi G."/>
            <person name="Li C."/>
            <person name="Du R."/>
            <person name="Wang X."/>
            <person name="Sun T."/>
            <person name="Guo L."/>
            <person name="Liang H."/>
            <person name="Lu P."/>
            <person name="Wu Y."/>
            <person name="Zhang Z."/>
            <person name="Ro D.K."/>
            <person name="Shang Y."/>
            <person name="Huang S."/>
            <person name="Yan J."/>
        </authorList>
    </citation>
    <scope>NUCLEOTIDE SEQUENCE [LARGE SCALE GENOMIC DNA]</scope>
    <source>
        <strain evidence="3">Ta-2019</strain>
    </source>
</reference>
<dbReference type="Gene3D" id="3.40.50.10330">
    <property type="entry name" value="Probable inorganic polyphosphate/atp-NAD kinase, domain 1"/>
    <property type="match status" value="1"/>
</dbReference>
<dbReference type="PANTHER" id="PTHR12358">
    <property type="entry name" value="SPHINGOSINE KINASE"/>
    <property type="match status" value="1"/>
</dbReference>
<feature type="non-terminal residue" evidence="3">
    <location>
        <position position="236"/>
    </location>
</feature>
<dbReference type="GO" id="GO:0016020">
    <property type="term" value="C:membrane"/>
    <property type="evidence" value="ECO:0007669"/>
    <property type="project" value="GOC"/>
</dbReference>
<dbReference type="InterPro" id="IPR001206">
    <property type="entry name" value="Diacylglycerol_kinase_cat_dom"/>
</dbReference>
<comment type="caution">
    <text evidence="3">The sequence shown here is derived from an EMBL/GenBank/DDBJ whole genome shotgun (WGS) entry which is preliminary data.</text>
</comment>
<feature type="domain" description="DAGKc" evidence="2">
    <location>
        <begin position="168"/>
        <end position="236"/>
    </location>
</feature>
<dbReference type="InterPro" id="IPR017438">
    <property type="entry name" value="ATP-NAD_kinase_N"/>
</dbReference>
<dbReference type="Proteomes" id="UP000824469">
    <property type="component" value="Unassembled WGS sequence"/>
</dbReference>
<dbReference type="SUPFAM" id="SSF111331">
    <property type="entry name" value="NAD kinase/diacylglycerol kinase-like"/>
    <property type="match status" value="1"/>
</dbReference>
<keyword evidence="4" id="KW-1185">Reference proteome</keyword>
<evidence type="ECO:0000313" key="3">
    <source>
        <dbReference type="EMBL" id="KAH9300059.1"/>
    </source>
</evidence>
<feature type="region of interest" description="Disordered" evidence="1">
    <location>
        <begin position="1"/>
        <end position="29"/>
    </location>
</feature>
<evidence type="ECO:0000256" key="1">
    <source>
        <dbReference type="SAM" id="MobiDB-lite"/>
    </source>
</evidence>
<feature type="compositionally biased region" description="Polar residues" evidence="1">
    <location>
        <begin position="20"/>
        <end position="29"/>
    </location>
</feature>
<dbReference type="EMBL" id="JAHRHJ020000009">
    <property type="protein sequence ID" value="KAH9300059.1"/>
    <property type="molecule type" value="Genomic_DNA"/>
</dbReference>
<dbReference type="InterPro" id="IPR050187">
    <property type="entry name" value="Lipid_Phosphate_FormReg"/>
</dbReference>
<protein>
    <recommendedName>
        <fullName evidence="2">DAGKc domain-containing protein</fullName>
    </recommendedName>
</protein>
<sequence>MEEPSEMGELIANPSPLDEGSTNLPSNGSPQSTLGSRFFLEGAGEVEALLTDSCLSWHHCSEYTERSISTCWGLTTVSQMPNELLLSNIYAVELAGWGSVKESKAAAAMYCILGLNSKFYRFIVHFAERSSKPHSVLIPRALVFGHPDPETCEVWFQRIHNLIKLDAKRPKNLLVFVNPLSGKRRASKTWEEVHYLFDRAKINTKVVTTLRAGHAFDIMKEITNEELYSYDGVVTV</sequence>
<dbReference type="PROSITE" id="PS50146">
    <property type="entry name" value="DAGK"/>
    <property type="match status" value="1"/>
</dbReference>
<dbReference type="Pfam" id="PF00781">
    <property type="entry name" value="DAGK_cat"/>
    <property type="match status" value="1"/>
</dbReference>
<dbReference type="OMA" id="TSHQRED"/>
<dbReference type="GO" id="GO:0001729">
    <property type="term" value="F:ceramide kinase activity"/>
    <property type="evidence" value="ECO:0007669"/>
    <property type="project" value="TreeGrafter"/>
</dbReference>
<dbReference type="InterPro" id="IPR016064">
    <property type="entry name" value="NAD/diacylglycerol_kinase_sf"/>
</dbReference>
<dbReference type="PANTHER" id="PTHR12358:SF6">
    <property type="entry name" value="CERAMIDE KINASE"/>
    <property type="match status" value="1"/>
</dbReference>
<gene>
    <name evidence="3" type="ORF">KI387_011642</name>
</gene>
<name>A0AA38CNX6_TAXCH</name>
<organism evidence="3 4">
    <name type="scientific">Taxus chinensis</name>
    <name type="common">Chinese yew</name>
    <name type="synonym">Taxus wallichiana var. chinensis</name>
    <dbReference type="NCBI Taxonomy" id="29808"/>
    <lineage>
        <taxon>Eukaryota</taxon>
        <taxon>Viridiplantae</taxon>
        <taxon>Streptophyta</taxon>
        <taxon>Embryophyta</taxon>
        <taxon>Tracheophyta</taxon>
        <taxon>Spermatophyta</taxon>
        <taxon>Pinopsida</taxon>
        <taxon>Pinidae</taxon>
        <taxon>Conifers II</taxon>
        <taxon>Cupressales</taxon>
        <taxon>Taxaceae</taxon>
        <taxon>Taxus</taxon>
    </lineage>
</organism>
<evidence type="ECO:0000259" key="2">
    <source>
        <dbReference type="PROSITE" id="PS50146"/>
    </source>
</evidence>
<dbReference type="AlphaFoldDB" id="A0AA38CNX6"/>